<dbReference type="InterPro" id="IPR032675">
    <property type="entry name" value="LRR_dom_sf"/>
</dbReference>
<dbReference type="Pfam" id="PF12937">
    <property type="entry name" value="F-box-like"/>
    <property type="match status" value="1"/>
</dbReference>
<evidence type="ECO:0000313" key="3">
    <source>
        <dbReference type="Proteomes" id="UP000242146"/>
    </source>
</evidence>
<evidence type="ECO:0000313" key="2">
    <source>
        <dbReference type="EMBL" id="ORX44906.1"/>
    </source>
</evidence>
<dbReference type="SUPFAM" id="SSF81383">
    <property type="entry name" value="F-box domain"/>
    <property type="match status" value="1"/>
</dbReference>
<dbReference type="InterPro" id="IPR036047">
    <property type="entry name" value="F-box-like_dom_sf"/>
</dbReference>
<feature type="domain" description="F-box" evidence="1">
    <location>
        <begin position="1"/>
        <end position="43"/>
    </location>
</feature>
<dbReference type="OrthoDB" id="3259156at2759"/>
<dbReference type="AlphaFoldDB" id="A0A1X2G4K8"/>
<dbReference type="PROSITE" id="PS50181">
    <property type="entry name" value="FBOX"/>
    <property type="match status" value="1"/>
</dbReference>
<dbReference type="Gene3D" id="1.20.1280.50">
    <property type="match status" value="1"/>
</dbReference>
<keyword evidence="3" id="KW-1185">Reference proteome</keyword>
<proteinExistence type="predicted"/>
<dbReference type="Gene3D" id="3.80.10.10">
    <property type="entry name" value="Ribonuclease Inhibitor"/>
    <property type="match status" value="1"/>
</dbReference>
<comment type="caution">
    <text evidence="2">The sequence shown here is derived from an EMBL/GenBank/DDBJ whole genome shotgun (WGS) entry which is preliminary data.</text>
</comment>
<dbReference type="Proteomes" id="UP000242146">
    <property type="component" value="Unassembled WGS sequence"/>
</dbReference>
<dbReference type="InterPro" id="IPR001810">
    <property type="entry name" value="F-box_dom"/>
</dbReference>
<accession>A0A1X2G4K8</accession>
<protein>
    <recommendedName>
        <fullName evidence="1">F-box domain-containing protein</fullName>
    </recommendedName>
</protein>
<organism evidence="2 3">
    <name type="scientific">Hesseltinella vesiculosa</name>
    <dbReference type="NCBI Taxonomy" id="101127"/>
    <lineage>
        <taxon>Eukaryota</taxon>
        <taxon>Fungi</taxon>
        <taxon>Fungi incertae sedis</taxon>
        <taxon>Mucoromycota</taxon>
        <taxon>Mucoromycotina</taxon>
        <taxon>Mucoromycetes</taxon>
        <taxon>Mucorales</taxon>
        <taxon>Cunninghamellaceae</taxon>
        <taxon>Hesseltinella</taxon>
    </lineage>
</organism>
<dbReference type="SMART" id="SM00256">
    <property type="entry name" value="FBOX"/>
    <property type="match status" value="1"/>
</dbReference>
<evidence type="ECO:0000259" key="1">
    <source>
        <dbReference type="PROSITE" id="PS50181"/>
    </source>
</evidence>
<dbReference type="CDD" id="cd09917">
    <property type="entry name" value="F-box_SF"/>
    <property type="match status" value="1"/>
</dbReference>
<gene>
    <name evidence="2" type="ORF">DM01DRAFT_1340220</name>
</gene>
<sequence>MRELPNEIIQQILSRTPRRDLVPCITTSRQWHQVAIHRFYDRIELNSLAQFKALLRCLSYGTHGSLVHHIRFNTAEITFTQDEFDTLARWTPNLLTCDYTVQLREMDQEKFAKLFVHRWKKLTLLPGWHADKPSEWMMALGPQLTQITLDSLRFHTVCCVTLLPANFSLGNLTTVTIKDFGRLPTNTPLLEALSQMCPNISTLTFDIMEPPEEDLDFDAVQPALSVVSLTISKFDPQIGTNWWFEYLQLKYPRLTYLSFKIMDDYIDGNYEDPTSTLYTLVKNLTDLESLHINLQQITNPQSDVFEALDIESFRLWLNTSPRTHRISSFSWFCPCNPFSLTSGHPYTMTSAATASQLSSFGQTLYNNRDGWLLDWIRSPQRHPVPTTTFDKLVTLDVDGRFLSLTYRVDMTSIFIRMPKLLYLTLRNFSMTGNEDPATKLVMMDDSRRCSHPLRSLHLCHVSASPSNTLEPHTLDMTAILDFCPDLDQLLLFNCLCRNLIIDCPQRAFSQVSILSFVPEGIQCNQVRLILDGKSHSPASESSSVINCKAIDRFDSEAYIHLSLPQQHYS</sequence>
<dbReference type="EMBL" id="MCGT01000045">
    <property type="protein sequence ID" value="ORX44906.1"/>
    <property type="molecule type" value="Genomic_DNA"/>
</dbReference>
<reference evidence="2 3" key="1">
    <citation type="submission" date="2016-07" db="EMBL/GenBank/DDBJ databases">
        <title>Pervasive Adenine N6-methylation of Active Genes in Fungi.</title>
        <authorList>
            <consortium name="DOE Joint Genome Institute"/>
            <person name="Mondo S.J."/>
            <person name="Dannebaum R.O."/>
            <person name="Kuo R.C."/>
            <person name="Labutti K."/>
            <person name="Haridas S."/>
            <person name="Kuo A."/>
            <person name="Salamov A."/>
            <person name="Ahrendt S.R."/>
            <person name="Lipzen A."/>
            <person name="Sullivan W."/>
            <person name="Andreopoulos W.B."/>
            <person name="Clum A."/>
            <person name="Lindquist E."/>
            <person name="Daum C."/>
            <person name="Ramamoorthy G.K."/>
            <person name="Gryganskyi A."/>
            <person name="Culley D."/>
            <person name="Magnuson J.K."/>
            <person name="James T.Y."/>
            <person name="O'Malley M.A."/>
            <person name="Stajich J.E."/>
            <person name="Spatafora J.W."/>
            <person name="Visel A."/>
            <person name="Grigoriev I.V."/>
        </authorList>
    </citation>
    <scope>NUCLEOTIDE SEQUENCE [LARGE SCALE GENOMIC DNA]</scope>
    <source>
        <strain evidence="2 3">NRRL 3301</strain>
    </source>
</reference>
<name>A0A1X2G4K8_9FUNG</name>